<evidence type="ECO:0000259" key="1">
    <source>
        <dbReference type="Pfam" id="PF24731"/>
    </source>
</evidence>
<dbReference type="RefSeq" id="WP_150601568.1">
    <property type="nucleotide sequence ID" value="NZ_CABVHX010000002.1"/>
</dbReference>
<proteinExistence type="predicted"/>
<dbReference type="InterPro" id="IPR056100">
    <property type="entry name" value="DUF7683"/>
</dbReference>
<feature type="domain" description="DUF7683" evidence="1">
    <location>
        <begin position="4"/>
        <end position="73"/>
    </location>
</feature>
<evidence type="ECO:0000313" key="2">
    <source>
        <dbReference type="EMBL" id="VVN73053.1"/>
    </source>
</evidence>
<name>A0A5E7ADF1_PSEFL</name>
<dbReference type="AlphaFoldDB" id="A0A5E7ADF1"/>
<organism evidence="2 3">
    <name type="scientific">Pseudomonas fluorescens</name>
    <dbReference type="NCBI Taxonomy" id="294"/>
    <lineage>
        <taxon>Bacteria</taxon>
        <taxon>Pseudomonadati</taxon>
        <taxon>Pseudomonadota</taxon>
        <taxon>Gammaproteobacteria</taxon>
        <taxon>Pseudomonadales</taxon>
        <taxon>Pseudomonadaceae</taxon>
        <taxon>Pseudomonas</taxon>
    </lineage>
</organism>
<dbReference type="EMBL" id="CABVHX010000002">
    <property type="protein sequence ID" value="VVN73053.1"/>
    <property type="molecule type" value="Genomic_DNA"/>
</dbReference>
<gene>
    <name evidence="2" type="ORF">PS718_00547</name>
</gene>
<dbReference type="Proteomes" id="UP000325375">
    <property type="component" value="Unassembled WGS sequence"/>
</dbReference>
<accession>A0A5E7ADF1</accession>
<evidence type="ECO:0000313" key="3">
    <source>
        <dbReference type="Proteomes" id="UP000325375"/>
    </source>
</evidence>
<sequence>MTHVIYAFDRSTEALIFEVPISAEDIEQLRVIMKWNDAEDELYGYDLDFQQLAQLETLTGKPFYDPQYDYQLASYGN</sequence>
<reference evidence="2 3" key="1">
    <citation type="submission" date="2019-09" db="EMBL/GenBank/DDBJ databases">
        <authorList>
            <person name="Chandra G."/>
            <person name="Truman W A."/>
        </authorList>
    </citation>
    <scope>NUCLEOTIDE SEQUENCE [LARGE SCALE GENOMIC DNA]</scope>
    <source>
        <strain evidence="2">PS718</strain>
    </source>
</reference>
<protein>
    <recommendedName>
        <fullName evidence="1">DUF7683 domain-containing protein</fullName>
    </recommendedName>
</protein>
<dbReference type="Pfam" id="PF24731">
    <property type="entry name" value="DUF7683"/>
    <property type="match status" value="1"/>
</dbReference>